<dbReference type="GO" id="GO:0030246">
    <property type="term" value="F:carbohydrate binding"/>
    <property type="evidence" value="ECO:0007669"/>
    <property type="project" value="InterPro"/>
</dbReference>
<dbReference type="SUPFAM" id="SSF74650">
    <property type="entry name" value="Galactose mutarotase-like"/>
    <property type="match status" value="1"/>
</dbReference>
<evidence type="ECO:0000256" key="1">
    <source>
        <dbReference type="ARBA" id="ARBA00007806"/>
    </source>
</evidence>
<proteinExistence type="inferred from homology"/>
<feature type="domain" description="Glycoside hydrolase family 31 TIM barrel" evidence="3">
    <location>
        <begin position="863"/>
        <end position="1155"/>
    </location>
</feature>
<comment type="similarity">
    <text evidence="1">Belongs to the glycosyl hydrolase 31 family.</text>
</comment>
<dbReference type="InterPro" id="IPR017853">
    <property type="entry name" value="GH"/>
</dbReference>
<dbReference type="InterPro" id="IPR011013">
    <property type="entry name" value="Gal_mutarotase_sf_dom"/>
</dbReference>
<evidence type="ECO:0000259" key="4">
    <source>
        <dbReference type="Pfam" id="PF21365"/>
    </source>
</evidence>
<organism evidence="5 6">
    <name type="scientific">Cinnamomum micranthum f. kanehirae</name>
    <dbReference type="NCBI Taxonomy" id="337451"/>
    <lineage>
        <taxon>Eukaryota</taxon>
        <taxon>Viridiplantae</taxon>
        <taxon>Streptophyta</taxon>
        <taxon>Embryophyta</taxon>
        <taxon>Tracheophyta</taxon>
        <taxon>Spermatophyta</taxon>
        <taxon>Magnoliopsida</taxon>
        <taxon>Magnoliidae</taxon>
        <taxon>Laurales</taxon>
        <taxon>Lauraceae</taxon>
        <taxon>Cinnamomum</taxon>
    </lineage>
</organism>
<dbReference type="InterPro" id="IPR048395">
    <property type="entry name" value="Glyco_hydro_31_C"/>
</dbReference>
<name>A0A3S3PYI6_9MAGN</name>
<dbReference type="Gene3D" id="2.60.40.1760">
    <property type="entry name" value="glycosyl hydrolase (family 31)"/>
    <property type="match status" value="1"/>
</dbReference>
<feature type="region of interest" description="Disordered" evidence="2">
    <location>
        <begin position="1"/>
        <end position="26"/>
    </location>
</feature>
<comment type="caution">
    <text evidence="5">The sequence shown here is derived from an EMBL/GenBank/DDBJ whole genome shotgun (WGS) entry which is preliminary data.</text>
</comment>
<dbReference type="GO" id="GO:0005975">
    <property type="term" value="P:carbohydrate metabolic process"/>
    <property type="evidence" value="ECO:0007669"/>
    <property type="project" value="InterPro"/>
</dbReference>
<dbReference type="PANTHER" id="PTHR46959:SF2">
    <property type="entry name" value="SULFOQUINOVOSIDASE"/>
    <property type="match status" value="1"/>
</dbReference>
<dbReference type="InterPro" id="IPR000322">
    <property type="entry name" value="Glyco_hydro_31_TIM"/>
</dbReference>
<feature type="domain" description="Glycosyl hydrolase family 31 C-terminal" evidence="4">
    <location>
        <begin position="1195"/>
        <end position="1295"/>
    </location>
</feature>
<feature type="domain" description="Glycoside hydrolase family 31 TIM barrel" evidence="3">
    <location>
        <begin position="434"/>
        <end position="746"/>
    </location>
</feature>
<dbReference type="NCBIfam" id="NF007746">
    <property type="entry name" value="PRK10426.1"/>
    <property type="match status" value="1"/>
</dbReference>
<dbReference type="PANTHER" id="PTHR46959">
    <property type="entry name" value="SULFOQUINOVOSIDASE"/>
    <property type="match status" value="1"/>
</dbReference>
<dbReference type="STRING" id="337451.A0A3S3PYI6"/>
<dbReference type="GO" id="GO:0004553">
    <property type="term" value="F:hydrolase activity, hydrolyzing O-glycosyl compounds"/>
    <property type="evidence" value="ECO:0007669"/>
    <property type="project" value="InterPro"/>
</dbReference>
<sequence>MSSFKLSKKHHKHLNNPFPSSPKPLPVTHGSLFPSPQILPQHKIFQIGEDFQLHWIPDNGGCLSIFHNSEPHRSIWSTIPGESFVSAALAETEAEESRGSFVIKDGDIHFICNHQSLEDIKVINQAEIDMEAEGYEFSSGTSRLNQKNEFSELLKDAQFPVLLITGWIFSRKKLIKLFNGKNLDFEKKKIKFGRMKRLSITAKYWVLIDQKNSNQVGFQVIFGKPNMQFHSSHLLKVSRSFLILKRTLRQIRRRQIGWFYRPLVATRLSSSEEEEEKVEEFPKFNRVFITYSSEGDERFYGFGEQFSHMEFKGRRVPIFVQEQGIGRGDQPITFAANLLSYRSGGDSSTTYAPSPFYMTSKMRSLYLEGYDYSVFDLTKQDRVQIQIYSDSAQGRILHGNSPVEFIERFTETIGRPPELARWILSGAVVGMQGGTEAVRCVWAQLQEHDVPISAFWLQDWVGQRKTVIGSQLWWNWEVDTAHYEGWQQLVDDLHAHHIRMMTYCNPCLVPSKLLGLFLRLPFFLQTENKPNRKRNLFEEANDLGILVKDNMGETYMLPNTAFDVAMLDLTHPSAGSWFKKILREMVDGGVRGWMADFGEGLPLDACLFSGEDPVSAHNRYPELWAKLNREFVDEWRSMCHSDEKEDNSLVFFVRAGFRDSPKWATLFWEGDQMVSWQNNDGIKSAVVGLLSSGLSGFAFNHSDIGGYCAVNLPIIRYQRSEELLLRWMELNAFNTVFRTHEGNNPSANIQFYSNTRTLSHFARFAKVYKAWEFYRIQLVKEAAQKGLPVCRHLFLHFPDDEHVHSLSYQQVLGLVVILVQHIASISILHDIKMRSLYLERYDYSVFDLTKQDRVQIQVDRSCALCLAQLQEHDVPISAFWLQDWVGQRKTVIGSQLWWNWEVDTAHYEGWQQLVDDLHAHHIRMMTYCNPCLVPTENKPNRKRNLFEEANDLGILVKDNMGETYMLPNTAFDVAMLDLTHPSAGSWFKKILREMVDGGVRGWMADFGEGLPLDACLFSGEDPVSAHNRYPELWAKLNREFVDEWRSMCHSDEKEDNSLVFFVRAGFRDSPKWATLFWEGDQMVSWQNNDGIKSAVVGLLSSGLSGFAFNHSDIGGYCAVNLPIIRYQRSEELLLRWMELNAFNTVFRTHEGNNPSANIQFYSNTRTLSHFARFAKVYKAWEFYRIQLVKEAAQKGLPVCRHLFLHFPDDEHVHSLSYQQFLVGTEILVVPVLDKGGKQVKAYFPSTGGCSWQHIWTGKLFGRPSDYSGHLMEGFEAWVEAPIGYPAVFVKVDSVIGEVFLHNLRDLDVL</sequence>
<evidence type="ECO:0000256" key="2">
    <source>
        <dbReference type="SAM" id="MobiDB-lite"/>
    </source>
</evidence>
<dbReference type="OrthoDB" id="10070917at2759"/>
<keyword evidence="6" id="KW-1185">Reference proteome</keyword>
<dbReference type="Pfam" id="PF01055">
    <property type="entry name" value="Glyco_hydro_31_2nd"/>
    <property type="match status" value="2"/>
</dbReference>
<dbReference type="Pfam" id="PF21365">
    <property type="entry name" value="Glyco_hydro_31_3rd"/>
    <property type="match status" value="1"/>
</dbReference>
<dbReference type="Proteomes" id="UP000283530">
    <property type="component" value="Unassembled WGS sequence"/>
</dbReference>
<dbReference type="SUPFAM" id="SSF51445">
    <property type="entry name" value="(Trans)glycosidases"/>
    <property type="match status" value="2"/>
</dbReference>
<dbReference type="Gene3D" id="3.20.20.80">
    <property type="entry name" value="Glycosidases"/>
    <property type="match status" value="2"/>
</dbReference>
<reference evidence="5 6" key="1">
    <citation type="journal article" date="2019" name="Nat. Plants">
        <title>Stout camphor tree genome fills gaps in understanding of flowering plant genome evolution.</title>
        <authorList>
            <person name="Chaw S.M."/>
            <person name="Liu Y.C."/>
            <person name="Wu Y.W."/>
            <person name="Wang H.Y."/>
            <person name="Lin C.I."/>
            <person name="Wu C.S."/>
            <person name="Ke H.M."/>
            <person name="Chang L.Y."/>
            <person name="Hsu C.Y."/>
            <person name="Yang H.T."/>
            <person name="Sudianto E."/>
            <person name="Hsu M.H."/>
            <person name="Wu K.P."/>
            <person name="Wang L.N."/>
            <person name="Leebens-Mack J.H."/>
            <person name="Tsai I.J."/>
        </authorList>
    </citation>
    <scope>NUCLEOTIDE SEQUENCE [LARGE SCALE GENOMIC DNA]</scope>
    <source>
        <strain evidence="6">cv. Chaw 1501</strain>
        <tissue evidence="5">Young leaves</tissue>
    </source>
</reference>
<dbReference type="InterPro" id="IPR052990">
    <property type="entry name" value="Sulfoquinovosidase_GH31"/>
</dbReference>
<dbReference type="SUPFAM" id="SSF51011">
    <property type="entry name" value="Glycosyl hydrolase domain"/>
    <property type="match status" value="1"/>
</dbReference>
<accession>A0A3S3PYI6</accession>
<evidence type="ECO:0000259" key="3">
    <source>
        <dbReference type="Pfam" id="PF01055"/>
    </source>
</evidence>
<dbReference type="EMBL" id="QPKB01000002">
    <property type="protein sequence ID" value="RWR75935.1"/>
    <property type="molecule type" value="Genomic_DNA"/>
</dbReference>
<protein>
    <submittedName>
        <fullName evidence="5">Sulfoquinovosidase-like protein</fullName>
    </submittedName>
</protein>
<dbReference type="CDD" id="cd14752">
    <property type="entry name" value="GH31_N"/>
    <property type="match status" value="1"/>
</dbReference>
<dbReference type="InterPro" id="IPR044112">
    <property type="entry name" value="YihQ_TIM-like"/>
</dbReference>
<feature type="compositionally biased region" description="Basic residues" evidence="2">
    <location>
        <begin position="1"/>
        <end position="14"/>
    </location>
</feature>
<evidence type="ECO:0000313" key="6">
    <source>
        <dbReference type="Proteomes" id="UP000283530"/>
    </source>
</evidence>
<evidence type="ECO:0000313" key="5">
    <source>
        <dbReference type="EMBL" id="RWR75935.1"/>
    </source>
</evidence>
<dbReference type="CDD" id="cd06594">
    <property type="entry name" value="GH31_glucosidase_YihQ"/>
    <property type="match status" value="2"/>
</dbReference>
<gene>
    <name evidence="5" type="ORF">CKAN_00434100</name>
</gene>